<protein>
    <submittedName>
        <fullName evidence="1">Uncharacterized protein</fullName>
    </submittedName>
</protein>
<dbReference type="EMBL" id="BARS01004912">
    <property type="protein sequence ID" value="GAF84700.1"/>
    <property type="molecule type" value="Genomic_DNA"/>
</dbReference>
<proteinExistence type="predicted"/>
<accession>X0U859</accession>
<dbReference type="AlphaFoldDB" id="X0U859"/>
<sequence>PCLDVKFLLQDVTVKYTAHKYGKPTITLDEDTKCFFDFEKLCTSSTGCCNFIKGLDVSLKLGKNLDKEKMLEDVMVGDLLDIVVNFNGIWDVGTGKYASLELIQYQKAPIKEVQHVNYFTR</sequence>
<organism evidence="1">
    <name type="scientific">marine sediment metagenome</name>
    <dbReference type="NCBI Taxonomy" id="412755"/>
    <lineage>
        <taxon>unclassified sequences</taxon>
        <taxon>metagenomes</taxon>
        <taxon>ecological metagenomes</taxon>
    </lineage>
</organism>
<gene>
    <name evidence="1" type="ORF">S01H1_09613</name>
</gene>
<evidence type="ECO:0000313" key="1">
    <source>
        <dbReference type="EMBL" id="GAF84700.1"/>
    </source>
</evidence>
<name>X0U859_9ZZZZ</name>
<feature type="non-terminal residue" evidence="1">
    <location>
        <position position="1"/>
    </location>
</feature>
<comment type="caution">
    <text evidence="1">The sequence shown here is derived from an EMBL/GenBank/DDBJ whole genome shotgun (WGS) entry which is preliminary data.</text>
</comment>
<reference evidence="1" key="1">
    <citation type="journal article" date="2014" name="Front. Microbiol.">
        <title>High frequency of phylogenetically diverse reductive dehalogenase-homologous genes in deep subseafloor sedimentary metagenomes.</title>
        <authorList>
            <person name="Kawai M."/>
            <person name="Futagami T."/>
            <person name="Toyoda A."/>
            <person name="Takaki Y."/>
            <person name="Nishi S."/>
            <person name="Hori S."/>
            <person name="Arai W."/>
            <person name="Tsubouchi T."/>
            <person name="Morono Y."/>
            <person name="Uchiyama I."/>
            <person name="Ito T."/>
            <person name="Fujiyama A."/>
            <person name="Inagaki F."/>
            <person name="Takami H."/>
        </authorList>
    </citation>
    <scope>NUCLEOTIDE SEQUENCE</scope>
    <source>
        <strain evidence="1">Expedition CK06-06</strain>
    </source>
</reference>